<gene>
    <name evidence="8 12" type="primary">aroE</name>
    <name evidence="12" type="ORF">CPY51_15585</name>
</gene>
<organism evidence="12 13">
    <name type="scientific">Rhizobium tubonense</name>
    <dbReference type="NCBI Taxonomy" id="484088"/>
    <lineage>
        <taxon>Bacteria</taxon>
        <taxon>Pseudomonadati</taxon>
        <taxon>Pseudomonadota</taxon>
        <taxon>Alphaproteobacteria</taxon>
        <taxon>Hyphomicrobiales</taxon>
        <taxon>Rhizobiaceae</taxon>
        <taxon>Rhizobium/Agrobacterium group</taxon>
        <taxon>Rhizobium</taxon>
    </lineage>
</organism>
<comment type="caution">
    <text evidence="12">The sequence shown here is derived from an EMBL/GenBank/DDBJ whole genome shotgun (WGS) entry which is preliminary data.</text>
</comment>
<comment type="catalytic activity">
    <reaction evidence="7 8">
        <text>shikimate + NADP(+) = 3-dehydroshikimate + NADPH + H(+)</text>
        <dbReference type="Rhea" id="RHEA:17737"/>
        <dbReference type="ChEBI" id="CHEBI:15378"/>
        <dbReference type="ChEBI" id="CHEBI:16630"/>
        <dbReference type="ChEBI" id="CHEBI:36208"/>
        <dbReference type="ChEBI" id="CHEBI:57783"/>
        <dbReference type="ChEBI" id="CHEBI:58349"/>
        <dbReference type="EC" id="1.1.1.25"/>
    </reaction>
</comment>
<feature type="binding site" evidence="8">
    <location>
        <position position="278"/>
    </location>
    <ligand>
        <name>NADP(+)</name>
        <dbReference type="ChEBI" id="CHEBI:58349"/>
    </ligand>
</feature>
<keyword evidence="4 8" id="KW-0521">NADP</keyword>
<dbReference type="InterPro" id="IPR036291">
    <property type="entry name" value="NAD(P)-bd_dom_sf"/>
</dbReference>
<feature type="binding site" evidence="8">
    <location>
        <position position="137"/>
    </location>
    <ligand>
        <name>shikimate</name>
        <dbReference type="ChEBI" id="CHEBI:36208"/>
    </ligand>
</feature>
<dbReference type="GO" id="GO:0009073">
    <property type="term" value="P:aromatic amino acid family biosynthetic process"/>
    <property type="evidence" value="ECO:0007669"/>
    <property type="project" value="UniProtKB-KW"/>
</dbReference>
<evidence type="ECO:0000256" key="4">
    <source>
        <dbReference type="ARBA" id="ARBA00022857"/>
    </source>
</evidence>
<dbReference type="SUPFAM" id="SSF53223">
    <property type="entry name" value="Aminoacid dehydrogenase-like, N-terminal domain"/>
    <property type="match status" value="1"/>
</dbReference>
<dbReference type="InterPro" id="IPR046346">
    <property type="entry name" value="Aminoacid_DH-like_N_sf"/>
</dbReference>
<dbReference type="GO" id="GO:0008652">
    <property type="term" value="P:amino acid biosynthetic process"/>
    <property type="evidence" value="ECO:0007669"/>
    <property type="project" value="UniProtKB-KW"/>
</dbReference>
<keyword evidence="3 8" id="KW-0028">Amino-acid biosynthesis</keyword>
<dbReference type="EMBL" id="PCDP01000036">
    <property type="protein sequence ID" value="PZM12952.1"/>
    <property type="molecule type" value="Genomic_DNA"/>
</dbReference>
<evidence type="ECO:0000259" key="10">
    <source>
        <dbReference type="Pfam" id="PF08501"/>
    </source>
</evidence>
<feature type="binding site" evidence="8">
    <location>
        <position position="285"/>
    </location>
    <ligand>
        <name>shikimate</name>
        <dbReference type="ChEBI" id="CHEBI:36208"/>
    </ligand>
</feature>
<evidence type="ECO:0000256" key="5">
    <source>
        <dbReference type="ARBA" id="ARBA00023002"/>
    </source>
</evidence>
<evidence type="ECO:0000256" key="3">
    <source>
        <dbReference type="ARBA" id="ARBA00022605"/>
    </source>
</evidence>
<evidence type="ECO:0000256" key="1">
    <source>
        <dbReference type="ARBA" id="ARBA00004871"/>
    </source>
</evidence>
<dbReference type="RefSeq" id="WP_111161148.1">
    <property type="nucleotide sequence ID" value="NZ_PCDP01000036.1"/>
</dbReference>
<evidence type="ECO:0000256" key="2">
    <source>
        <dbReference type="ARBA" id="ARBA00012962"/>
    </source>
</evidence>
<dbReference type="Pfam" id="PF18317">
    <property type="entry name" value="SDH_C"/>
    <property type="match status" value="1"/>
</dbReference>
<sequence length="312" mass="33617">MADNAPTPSRLIDAKRSAKNKNSVIRTKGVLGSDFLSRLTGSFSTGAASNPTVWMIEAAYRFHKLDWRYINCEVNPENLKFAVHGAKAMGWIGFNCSMPHKIKVIDFLDDLSDSARIIGAVNTVVISGSRLLGENTDGKGFLKSLDAVRPVKGAKALIFGAGGAARAVAIEIALAGCKELHVVNRDPGRGERLAELVSSCTSTKTCFSPWLGRFQIPDDIDIVINCTSIGLPPRVDVDFQVDTSTLLPRMTVADVIANPANTKFLQSARDRGCTVLDGRGMLVNQACIAFKLWTGHEPNSEVFKAALAEIAL</sequence>
<dbReference type="PANTHER" id="PTHR21089">
    <property type="entry name" value="SHIKIMATE DEHYDROGENASE"/>
    <property type="match status" value="1"/>
</dbReference>
<feature type="binding site" evidence="8">
    <location>
        <position position="122"/>
    </location>
    <ligand>
        <name>shikimate</name>
        <dbReference type="ChEBI" id="CHEBI:36208"/>
    </ligand>
</feature>
<comment type="similarity">
    <text evidence="8">Belongs to the shikimate dehydrogenase family.</text>
</comment>
<evidence type="ECO:0000256" key="7">
    <source>
        <dbReference type="ARBA" id="ARBA00049442"/>
    </source>
</evidence>
<dbReference type="NCBIfam" id="TIGR00507">
    <property type="entry name" value="aroE"/>
    <property type="match status" value="1"/>
</dbReference>
<feature type="domain" description="SDH C-terminal" evidence="11">
    <location>
        <begin position="278"/>
        <end position="307"/>
    </location>
</feature>
<feature type="active site" description="Proton acceptor" evidence="8">
    <location>
        <position position="101"/>
    </location>
</feature>
<proteinExistence type="inferred from homology"/>
<dbReference type="InterPro" id="IPR041121">
    <property type="entry name" value="SDH_C"/>
</dbReference>
<feature type="binding site" evidence="8">
    <location>
        <begin position="160"/>
        <end position="164"/>
    </location>
    <ligand>
        <name>NADP(+)</name>
        <dbReference type="ChEBI" id="CHEBI:58349"/>
    </ligand>
</feature>
<dbReference type="GO" id="GO:0050661">
    <property type="term" value="F:NADP binding"/>
    <property type="evidence" value="ECO:0007669"/>
    <property type="project" value="InterPro"/>
</dbReference>
<reference evidence="12 13" key="1">
    <citation type="journal article" date="2018" name="Sci. Rep.">
        <title>Rhizobium tumorigenes sp. nov., a novel plant tumorigenic bacterium isolated from cane gall tumors on thornless blackberry.</title>
        <authorList>
            <person name="Kuzmanovi N."/>
            <person name="Smalla K."/>
            <person name="Gronow S."/>
            <person name="PuBawska J."/>
        </authorList>
    </citation>
    <scope>NUCLEOTIDE SEQUENCE [LARGE SCALE GENOMIC DNA]</scope>
    <source>
        <strain evidence="12 13">CCBAU 85046</strain>
    </source>
</reference>
<evidence type="ECO:0000256" key="8">
    <source>
        <dbReference type="HAMAP-Rule" id="MF_00222"/>
    </source>
</evidence>
<comment type="pathway">
    <text evidence="1 8">Metabolic intermediate biosynthesis; chorismate biosynthesis; chorismate from D-erythrose 4-phosphate and phosphoenolpyruvate: step 4/7.</text>
</comment>
<dbReference type="Gene3D" id="3.40.50.720">
    <property type="entry name" value="NAD(P)-binding Rossmann-like Domain"/>
    <property type="match status" value="1"/>
</dbReference>
<evidence type="ECO:0000259" key="9">
    <source>
        <dbReference type="Pfam" id="PF01488"/>
    </source>
</evidence>
<dbReference type="Proteomes" id="UP000248925">
    <property type="component" value="Unassembled WGS sequence"/>
</dbReference>
<dbReference type="InterPro" id="IPR013708">
    <property type="entry name" value="Shikimate_DH-bd_N"/>
</dbReference>
<keyword evidence="13" id="KW-1185">Reference proteome</keyword>
<dbReference type="InterPro" id="IPR011342">
    <property type="entry name" value="Shikimate_DH"/>
</dbReference>
<dbReference type="EC" id="1.1.1.25" evidence="2 8"/>
<feature type="binding site" evidence="8">
    <location>
        <position position="97"/>
    </location>
    <ligand>
        <name>shikimate</name>
        <dbReference type="ChEBI" id="CHEBI:36208"/>
    </ligand>
</feature>
<feature type="domain" description="Shikimate dehydrogenase substrate binding N-terminal" evidence="10">
    <location>
        <begin position="54"/>
        <end position="124"/>
    </location>
</feature>
<dbReference type="InterPro" id="IPR006151">
    <property type="entry name" value="Shikm_DH/Glu-tRNA_Rdtase"/>
</dbReference>
<dbReference type="UniPathway" id="UPA00053">
    <property type="reaction ID" value="UER00087"/>
</dbReference>
<dbReference type="GO" id="GO:0009423">
    <property type="term" value="P:chorismate biosynthetic process"/>
    <property type="evidence" value="ECO:0007669"/>
    <property type="project" value="UniProtKB-UniRule"/>
</dbReference>
<dbReference type="Pfam" id="PF08501">
    <property type="entry name" value="Shikimate_dh_N"/>
    <property type="match status" value="1"/>
</dbReference>
<dbReference type="HAMAP" id="MF_00222">
    <property type="entry name" value="Shikimate_DH_AroE"/>
    <property type="match status" value="1"/>
</dbReference>
<comment type="caution">
    <text evidence="8">Lacks conserved residue(s) required for the propagation of feature annotation.</text>
</comment>
<evidence type="ECO:0000313" key="12">
    <source>
        <dbReference type="EMBL" id="PZM12952.1"/>
    </source>
</evidence>
<name>A0A2W4CJ39_9HYPH</name>
<dbReference type="AlphaFoldDB" id="A0A2W4CJ39"/>
<evidence type="ECO:0000259" key="11">
    <source>
        <dbReference type="Pfam" id="PF18317"/>
    </source>
</evidence>
<evidence type="ECO:0000256" key="6">
    <source>
        <dbReference type="ARBA" id="ARBA00023141"/>
    </source>
</evidence>
<feature type="binding site" evidence="8">
    <location>
        <position position="255"/>
    </location>
    <ligand>
        <name>NADP(+)</name>
        <dbReference type="ChEBI" id="CHEBI:58349"/>
    </ligand>
</feature>
<feature type="binding site" evidence="8">
    <location>
        <position position="113"/>
    </location>
    <ligand>
        <name>NADP(+)</name>
        <dbReference type="ChEBI" id="CHEBI:58349"/>
    </ligand>
</feature>
<keyword evidence="6 8" id="KW-0057">Aromatic amino acid biosynthesis</keyword>
<keyword evidence="5 8" id="KW-0560">Oxidoreductase</keyword>
<dbReference type="InterPro" id="IPR022893">
    <property type="entry name" value="Shikimate_DH_fam"/>
</dbReference>
<protein>
    <recommendedName>
        <fullName evidence="2 8">Shikimate dehydrogenase (NADP(+))</fullName>
        <shortName evidence="8">SDH</shortName>
        <ecNumber evidence="2 8">1.1.1.25</ecNumber>
    </recommendedName>
</protein>
<dbReference type="GO" id="GO:0004764">
    <property type="term" value="F:shikimate 3-dehydrogenase (NADP+) activity"/>
    <property type="evidence" value="ECO:0007669"/>
    <property type="project" value="UniProtKB-UniRule"/>
</dbReference>
<evidence type="ECO:0000313" key="13">
    <source>
        <dbReference type="Proteomes" id="UP000248925"/>
    </source>
</evidence>
<dbReference type="GO" id="GO:0019632">
    <property type="term" value="P:shikimate metabolic process"/>
    <property type="evidence" value="ECO:0007669"/>
    <property type="project" value="InterPro"/>
</dbReference>
<dbReference type="PANTHER" id="PTHR21089:SF1">
    <property type="entry name" value="BIFUNCTIONAL 3-DEHYDROQUINATE DEHYDRATASE_SHIKIMATE DEHYDROGENASE, CHLOROPLASTIC"/>
    <property type="match status" value="1"/>
</dbReference>
<dbReference type="Pfam" id="PF01488">
    <property type="entry name" value="Shikimate_DH"/>
    <property type="match status" value="1"/>
</dbReference>
<feature type="domain" description="Quinate/shikimate 5-dehydrogenase/glutamyl-tRNA reductase" evidence="9">
    <location>
        <begin position="150"/>
        <end position="228"/>
    </location>
</feature>
<dbReference type="SUPFAM" id="SSF51735">
    <property type="entry name" value="NAD(P)-binding Rossmann-fold domains"/>
    <property type="match status" value="1"/>
</dbReference>
<dbReference type="CDD" id="cd01065">
    <property type="entry name" value="NAD_bind_Shikimate_DH"/>
    <property type="match status" value="1"/>
</dbReference>
<dbReference type="Gene3D" id="3.40.50.10860">
    <property type="entry name" value="Leucine Dehydrogenase, chain A, domain 1"/>
    <property type="match status" value="1"/>
</dbReference>
<accession>A0A2W4CJ39</accession>
<comment type="function">
    <text evidence="8">Involved in the biosynthesis of the chorismate, which leads to the biosynthesis of aromatic amino acids. Catalyzes the reversible NADPH linked reduction of 3-dehydroshikimate (DHSA) to yield shikimate (SA).</text>
</comment>
<dbReference type="OrthoDB" id="7873617at2"/>
<comment type="subunit">
    <text evidence="8">Homodimer.</text>
</comment>